<keyword evidence="5" id="KW-1185">Reference proteome</keyword>
<dbReference type="InParanoid" id="A0A1E7EL91"/>
<protein>
    <recommendedName>
        <fullName evidence="6">Antifreeze protein</fullName>
    </recommendedName>
</protein>
<dbReference type="Proteomes" id="UP000095751">
    <property type="component" value="Unassembled WGS sequence"/>
</dbReference>
<dbReference type="EMBL" id="KV784405">
    <property type="protein sequence ID" value="OEU06680.1"/>
    <property type="molecule type" value="Genomic_DNA"/>
</dbReference>
<sequence>MQSFKAITLTLTSLLFAAIIAVSSTQATIKGGSIKNHNIKEDHRHLRKECKDKNGKFKVKGKRRKISCKKLAKKGLCNKKYKKGKKTKISDICRKSCNKPKQLLTAGNFAILTKAGVTTTGLTQVTGDIGTSPIAGTFLTGFDIVLDSSTQFARSTYVNDGELYAADYTLPTPSMLTVAVHHMETAYNNAAGLSNPDFTELGAGLINGLTLEQGLYKWGTDVYFPDSLTFDGPADAVWILQVAGDVIVGTGATIILSNGAKAENIYWQVGGKTTFGTDSHVEGIFLCKTAIVFQNGSSLNGAALAQTEVTLDAATIVKKSVRDNSFGC</sequence>
<dbReference type="AlphaFoldDB" id="A0A1E7EL91"/>
<dbReference type="InterPro" id="IPR021884">
    <property type="entry name" value="Ice-bd_prot"/>
</dbReference>
<feature type="chain" id="PRO_5009191978" description="Antifreeze protein" evidence="3">
    <location>
        <begin position="26"/>
        <end position="328"/>
    </location>
</feature>
<evidence type="ECO:0000313" key="4">
    <source>
        <dbReference type="EMBL" id="OEU06680.1"/>
    </source>
</evidence>
<name>A0A1E7EL91_9STRA</name>
<organism evidence="4 5">
    <name type="scientific">Fragilariopsis cylindrus CCMP1102</name>
    <dbReference type="NCBI Taxonomy" id="635003"/>
    <lineage>
        <taxon>Eukaryota</taxon>
        <taxon>Sar</taxon>
        <taxon>Stramenopiles</taxon>
        <taxon>Ochrophyta</taxon>
        <taxon>Bacillariophyta</taxon>
        <taxon>Bacillariophyceae</taxon>
        <taxon>Bacillariophycidae</taxon>
        <taxon>Bacillariales</taxon>
        <taxon>Bacillariaceae</taxon>
        <taxon>Fragilariopsis</taxon>
    </lineage>
</organism>
<keyword evidence="2 3" id="KW-0732">Signal</keyword>
<reference evidence="4 5" key="1">
    <citation type="submission" date="2016-09" db="EMBL/GenBank/DDBJ databases">
        <title>Extensive genetic diversity and differential bi-allelic expression allows diatom success in the polar Southern Ocean.</title>
        <authorList>
            <consortium name="DOE Joint Genome Institute"/>
            <person name="Mock T."/>
            <person name="Otillar R.P."/>
            <person name="Strauss J."/>
            <person name="Dupont C."/>
            <person name="Frickenhaus S."/>
            <person name="Maumus F."/>
            <person name="Mcmullan M."/>
            <person name="Sanges R."/>
            <person name="Schmutz J."/>
            <person name="Toseland A."/>
            <person name="Valas R."/>
            <person name="Veluchamy A."/>
            <person name="Ward B.J."/>
            <person name="Allen A."/>
            <person name="Barry K."/>
            <person name="Falciatore A."/>
            <person name="Ferrante M."/>
            <person name="Fortunato A.E."/>
            <person name="Gloeckner G."/>
            <person name="Gruber A."/>
            <person name="Hipkin R."/>
            <person name="Janech M."/>
            <person name="Kroth P."/>
            <person name="Leese F."/>
            <person name="Lindquist E."/>
            <person name="Lyon B.R."/>
            <person name="Martin J."/>
            <person name="Mayer C."/>
            <person name="Parker M."/>
            <person name="Quesneville H."/>
            <person name="Raymond J."/>
            <person name="Uhlig C."/>
            <person name="Valentin K.U."/>
            <person name="Worden A.Z."/>
            <person name="Armbrust E.V."/>
            <person name="Bowler C."/>
            <person name="Green B."/>
            <person name="Moulton V."/>
            <person name="Van Oosterhout C."/>
            <person name="Grigoriev I."/>
        </authorList>
    </citation>
    <scope>NUCLEOTIDE SEQUENCE [LARGE SCALE GENOMIC DNA]</scope>
    <source>
        <strain evidence="4 5">CCMP1102</strain>
    </source>
</reference>
<feature type="signal peptide" evidence="3">
    <location>
        <begin position="1"/>
        <end position="25"/>
    </location>
</feature>
<dbReference type="KEGG" id="fcy:FRACYDRAFT_254167"/>
<evidence type="ECO:0000256" key="3">
    <source>
        <dbReference type="SAM" id="SignalP"/>
    </source>
</evidence>
<evidence type="ECO:0000256" key="1">
    <source>
        <dbReference type="ARBA" id="ARBA00005445"/>
    </source>
</evidence>
<dbReference type="Pfam" id="PF11999">
    <property type="entry name" value="Ice_binding"/>
    <property type="match status" value="1"/>
</dbReference>
<evidence type="ECO:0008006" key="6">
    <source>
        <dbReference type="Google" id="ProtNLM"/>
    </source>
</evidence>
<comment type="similarity">
    <text evidence="1">Belongs to the ice-binding protein family.</text>
</comment>
<proteinExistence type="inferred from homology"/>
<dbReference type="OrthoDB" id="10264374at2759"/>
<evidence type="ECO:0000313" key="5">
    <source>
        <dbReference type="Proteomes" id="UP000095751"/>
    </source>
</evidence>
<accession>A0A1E7EL91</accession>
<evidence type="ECO:0000256" key="2">
    <source>
        <dbReference type="ARBA" id="ARBA00022729"/>
    </source>
</evidence>
<gene>
    <name evidence="4" type="ORF">FRACYDRAFT_254167</name>
</gene>